<name>A0ABS1RHA4_9RHOB</name>
<feature type="chain" id="PRO_5046896975" description="Secreted protein" evidence="1">
    <location>
        <begin position="21"/>
        <end position="129"/>
    </location>
</feature>
<feature type="signal peptide" evidence="1">
    <location>
        <begin position="1"/>
        <end position="20"/>
    </location>
</feature>
<organism evidence="2 3">
    <name type="scientific">Rhodovulum visakhapatnamense</name>
    <dbReference type="NCBI Taxonomy" id="364297"/>
    <lineage>
        <taxon>Bacteria</taxon>
        <taxon>Pseudomonadati</taxon>
        <taxon>Pseudomonadota</taxon>
        <taxon>Alphaproteobacteria</taxon>
        <taxon>Rhodobacterales</taxon>
        <taxon>Paracoccaceae</taxon>
        <taxon>Rhodovulum</taxon>
    </lineage>
</organism>
<protein>
    <recommendedName>
        <fullName evidence="4">Secreted protein</fullName>
    </recommendedName>
</protein>
<sequence length="129" mass="13456">MDRVIMAIALALAAAPAARAQDAAGGDTGDTAQQTVSVTMPEHCAVLDSSRIISVVVCDGPRDEATFAEAGRAACGARRPCGAWIWPSRDVAPATAPANHDGLTQAEVVSSQGVWVAERELFVRIERAE</sequence>
<proteinExistence type="predicted"/>
<comment type="caution">
    <text evidence="2">The sequence shown here is derived from an EMBL/GenBank/DDBJ whole genome shotgun (WGS) entry which is preliminary data.</text>
</comment>
<gene>
    <name evidence="2" type="ORF">JMJ92_12800</name>
</gene>
<evidence type="ECO:0008006" key="4">
    <source>
        <dbReference type="Google" id="ProtNLM"/>
    </source>
</evidence>
<evidence type="ECO:0000313" key="3">
    <source>
        <dbReference type="Proteomes" id="UP000635853"/>
    </source>
</evidence>
<evidence type="ECO:0000313" key="2">
    <source>
        <dbReference type="EMBL" id="MBL3579024.1"/>
    </source>
</evidence>
<evidence type="ECO:0000256" key="1">
    <source>
        <dbReference type="SAM" id="SignalP"/>
    </source>
</evidence>
<dbReference type="EMBL" id="JAESIL010000052">
    <property type="protein sequence ID" value="MBL3579024.1"/>
    <property type="molecule type" value="Genomic_DNA"/>
</dbReference>
<keyword evidence="1" id="KW-0732">Signal</keyword>
<dbReference type="Proteomes" id="UP000635853">
    <property type="component" value="Unassembled WGS sequence"/>
</dbReference>
<dbReference type="RefSeq" id="WP_133260334.1">
    <property type="nucleotide sequence ID" value="NZ_JAESIL010000052.1"/>
</dbReference>
<accession>A0ABS1RHA4</accession>
<reference evidence="3" key="1">
    <citation type="submission" date="2021-01" db="EMBL/GenBank/DDBJ databases">
        <title>Draft genomes of Rhodovulum sulfidophilum.</title>
        <authorList>
            <person name="Guzman M.S."/>
        </authorList>
    </citation>
    <scope>NUCLEOTIDE SEQUENCE [LARGE SCALE GENOMIC DNA]</scope>
    <source>
        <strain evidence="3">AB19</strain>
    </source>
</reference>
<keyword evidence="3" id="KW-1185">Reference proteome</keyword>